<gene>
    <name evidence="2" type="ORF">BKA55DRAFT_544783</name>
</gene>
<name>A0A9P9JSG7_FUSRE</name>
<sequence>MRLPISLFLPALWVASYVVGKGPSGLKPLPITCDSCCPPGVSCPANDGCFIQGRANMSAEAGDRCSSTVESVIAAEQTSCAASISSAISSVSSALTQCQAAAASGGQKCGVLGLGQGHYQRFIGVDLRRGVWLTAGACRTAPTWSCSTSAWGLIHTTATCMKRRPRMCRPHYTLLYGPCMTETALEGVNGREVEDVVVIWSQSNYYKPFTALLEINVINVDARLW</sequence>
<comment type="caution">
    <text evidence="2">The sequence shown here is derived from an EMBL/GenBank/DDBJ whole genome shotgun (WGS) entry which is preliminary data.</text>
</comment>
<keyword evidence="1" id="KW-0732">Signal</keyword>
<feature type="signal peptide" evidence="1">
    <location>
        <begin position="1"/>
        <end position="20"/>
    </location>
</feature>
<dbReference type="RefSeq" id="XP_046043578.1">
    <property type="nucleotide sequence ID" value="XM_046190754.1"/>
</dbReference>
<feature type="chain" id="PRO_5040323693" description="Hydrophobin" evidence="1">
    <location>
        <begin position="21"/>
        <end position="225"/>
    </location>
</feature>
<evidence type="ECO:0000313" key="3">
    <source>
        <dbReference type="Proteomes" id="UP000720189"/>
    </source>
</evidence>
<evidence type="ECO:0008006" key="4">
    <source>
        <dbReference type="Google" id="ProtNLM"/>
    </source>
</evidence>
<evidence type="ECO:0000313" key="2">
    <source>
        <dbReference type="EMBL" id="KAH7231641.1"/>
    </source>
</evidence>
<dbReference type="Proteomes" id="UP000720189">
    <property type="component" value="Unassembled WGS sequence"/>
</dbReference>
<keyword evidence="3" id="KW-1185">Reference proteome</keyword>
<evidence type="ECO:0000256" key="1">
    <source>
        <dbReference type="SAM" id="SignalP"/>
    </source>
</evidence>
<reference evidence="2" key="1">
    <citation type="journal article" date="2021" name="Nat. Commun.">
        <title>Genetic determinants of endophytism in the Arabidopsis root mycobiome.</title>
        <authorList>
            <person name="Mesny F."/>
            <person name="Miyauchi S."/>
            <person name="Thiergart T."/>
            <person name="Pickel B."/>
            <person name="Atanasova L."/>
            <person name="Karlsson M."/>
            <person name="Huettel B."/>
            <person name="Barry K.W."/>
            <person name="Haridas S."/>
            <person name="Chen C."/>
            <person name="Bauer D."/>
            <person name="Andreopoulos W."/>
            <person name="Pangilinan J."/>
            <person name="LaButti K."/>
            <person name="Riley R."/>
            <person name="Lipzen A."/>
            <person name="Clum A."/>
            <person name="Drula E."/>
            <person name="Henrissat B."/>
            <person name="Kohler A."/>
            <person name="Grigoriev I.V."/>
            <person name="Martin F.M."/>
            <person name="Hacquard S."/>
        </authorList>
    </citation>
    <scope>NUCLEOTIDE SEQUENCE</scope>
    <source>
        <strain evidence="2">MPI-CAGE-AT-0023</strain>
    </source>
</reference>
<dbReference type="EMBL" id="JAGMUX010000020">
    <property type="protein sequence ID" value="KAH7231641.1"/>
    <property type="molecule type" value="Genomic_DNA"/>
</dbReference>
<dbReference type="GeneID" id="70220708"/>
<dbReference type="AlphaFoldDB" id="A0A9P9JSG7"/>
<protein>
    <recommendedName>
        <fullName evidence="4">Hydrophobin</fullName>
    </recommendedName>
</protein>
<organism evidence="2 3">
    <name type="scientific">Fusarium redolens</name>
    <dbReference type="NCBI Taxonomy" id="48865"/>
    <lineage>
        <taxon>Eukaryota</taxon>
        <taxon>Fungi</taxon>
        <taxon>Dikarya</taxon>
        <taxon>Ascomycota</taxon>
        <taxon>Pezizomycotina</taxon>
        <taxon>Sordariomycetes</taxon>
        <taxon>Hypocreomycetidae</taxon>
        <taxon>Hypocreales</taxon>
        <taxon>Nectriaceae</taxon>
        <taxon>Fusarium</taxon>
        <taxon>Fusarium redolens species complex</taxon>
    </lineage>
</organism>
<dbReference type="OrthoDB" id="10277379at2759"/>
<proteinExistence type="predicted"/>
<accession>A0A9P9JSG7</accession>